<evidence type="ECO:0000256" key="1">
    <source>
        <dbReference type="SAM" id="MobiDB-lite"/>
    </source>
</evidence>
<gene>
    <name evidence="4" type="ORF">H4R18_005286</name>
</gene>
<keyword evidence="5" id="KW-1185">Reference proteome</keyword>
<feature type="compositionally biased region" description="Low complexity" evidence="1">
    <location>
        <begin position="137"/>
        <end position="147"/>
    </location>
</feature>
<sequence>MAQRAGRAAARVALALLALGPPAAAFTNTMTSVGVETDVVTRTVGGQVETLTSIYGYTSYVIYMNDGGPMSSFAGIPATRTKDGVTSTFLSRVNFGDLPDNNALGPGPDPPPTHTSMHTPSKTDDKGTSATADKSTHSTSETESGEPSKGRSTSIGPIIGGVVGGVLALVILGAVGWFFKRKLDRKKQLEEHHREEMQMLAMELDGSFKPGKGPIDSGGNGGQGSDSSRLVDPRADDSIADDLVSRYTGGTLSRNPPTLLETYSFAAHSIGVGAELTMDSQGRMGMPDGSPAVLDLIMPLRNSKVANYYVDLEWFPLASSDQELMQHQGPSYIEEKALYNVANYIKKGSAPPSRGARRP</sequence>
<organism evidence="4 5">
    <name type="scientific">Coemansia javaensis</name>
    <dbReference type="NCBI Taxonomy" id="2761396"/>
    <lineage>
        <taxon>Eukaryota</taxon>
        <taxon>Fungi</taxon>
        <taxon>Fungi incertae sedis</taxon>
        <taxon>Zoopagomycota</taxon>
        <taxon>Kickxellomycotina</taxon>
        <taxon>Kickxellomycetes</taxon>
        <taxon>Kickxellales</taxon>
        <taxon>Kickxellaceae</taxon>
        <taxon>Coemansia</taxon>
    </lineage>
</organism>
<keyword evidence="2" id="KW-0812">Transmembrane</keyword>
<proteinExistence type="predicted"/>
<evidence type="ECO:0000256" key="3">
    <source>
        <dbReference type="SAM" id="SignalP"/>
    </source>
</evidence>
<feature type="region of interest" description="Disordered" evidence="1">
    <location>
        <begin position="96"/>
        <end position="155"/>
    </location>
</feature>
<dbReference type="OrthoDB" id="5574602at2759"/>
<evidence type="ECO:0000256" key="2">
    <source>
        <dbReference type="SAM" id="Phobius"/>
    </source>
</evidence>
<feature type="signal peptide" evidence="3">
    <location>
        <begin position="1"/>
        <end position="25"/>
    </location>
</feature>
<keyword evidence="3" id="KW-0732">Signal</keyword>
<name>A0A9W8LF21_9FUNG</name>
<comment type="caution">
    <text evidence="4">The sequence shown here is derived from an EMBL/GenBank/DDBJ whole genome shotgun (WGS) entry which is preliminary data.</text>
</comment>
<dbReference type="Proteomes" id="UP001140217">
    <property type="component" value="Unassembled WGS sequence"/>
</dbReference>
<feature type="region of interest" description="Disordered" evidence="1">
    <location>
        <begin position="206"/>
        <end position="234"/>
    </location>
</feature>
<evidence type="ECO:0000313" key="4">
    <source>
        <dbReference type="EMBL" id="KAJ2777182.1"/>
    </source>
</evidence>
<feature type="transmembrane region" description="Helical" evidence="2">
    <location>
        <begin position="158"/>
        <end position="179"/>
    </location>
</feature>
<accession>A0A9W8LF21</accession>
<feature type="chain" id="PRO_5040826203" evidence="3">
    <location>
        <begin position="26"/>
        <end position="359"/>
    </location>
</feature>
<dbReference type="EMBL" id="JANBUL010000307">
    <property type="protein sequence ID" value="KAJ2777182.1"/>
    <property type="molecule type" value="Genomic_DNA"/>
</dbReference>
<dbReference type="AlphaFoldDB" id="A0A9W8LF21"/>
<protein>
    <submittedName>
        <fullName evidence="4">Uncharacterized protein</fullName>
    </submittedName>
</protein>
<keyword evidence="2" id="KW-0472">Membrane</keyword>
<reference evidence="4" key="1">
    <citation type="submission" date="2022-07" db="EMBL/GenBank/DDBJ databases">
        <title>Phylogenomic reconstructions and comparative analyses of Kickxellomycotina fungi.</title>
        <authorList>
            <person name="Reynolds N.K."/>
            <person name="Stajich J.E."/>
            <person name="Barry K."/>
            <person name="Grigoriev I.V."/>
            <person name="Crous P."/>
            <person name="Smith M.E."/>
        </authorList>
    </citation>
    <scope>NUCLEOTIDE SEQUENCE</scope>
    <source>
        <strain evidence="4">NBRC 105414</strain>
    </source>
</reference>
<keyword evidence="2" id="KW-1133">Transmembrane helix</keyword>
<evidence type="ECO:0000313" key="5">
    <source>
        <dbReference type="Proteomes" id="UP001140217"/>
    </source>
</evidence>